<comment type="caution">
    <text evidence="4">The sequence shown here is derived from an EMBL/GenBank/DDBJ whole genome shotgun (WGS) entry which is preliminary data.</text>
</comment>
<proteinExistence type="predicted"/>
<feature type="region of interest" description="Disordered" evidence="1">
    <location>
        <begin position="69"/>
        <end position="88"/>
    </location>
</feature>
<dbReference type="AlphaFoldDB" id="A0A9C7Q0L8"/>
<keyword evidence="5" id="KW-1185">Reference proteome</keyword>
<reference evidence="4" key="2">
    <citation type="submission" date="2022-01" db="EMBL/GenBank/DDBJ databases">
        <authorList>
            <person name="Hirooka S."/>
            <person name="Miyagishima S.Y."/>
        </authorList>
    </citation>
    <scope>NUCLEOTIDE SEQUENCE</scope>
    <source>
        <strain evidence="4">NBRC 102759</strain>
    </source>
</reference>
<keyword evidence="2" id="KW-0812">Transmembrane</keyword>
<keyword evidence="2" id="KW-0472">Membrane</keyword>
<evidence type="ECO:0000313" key="4">
    <source>
        <dbReference type="EMBL" id="GJQ14253.1"/>
    </source>
</evidence>
<accession>A0A9C7Q0L8</accession>
<feature type="transmembrane region" description="Helical" evidence="2">
    <location>
        <begin position="244"/>
        <end position="266"/>
    </location>
</feature>
<dbReference type="EMBL" id="BQMJ01000053">
    <property type="protein sequence ID" value="GJQ14253.1"/>
    <property type="molecule type" value="Genomic_DNA"/>
</dbReference>
<evidence type="ECO:0000256" key="3">
    <source>
        <dbReference type="SAM" id="SignalP"/>
    </source>
</evidence>
<feature type="transmembrane region" description="Helical" evidence="2">
    <location>
        <begin position="206"/>
        <end position="228"/>
    </location>
</feature>
<protein>
    <submittedName>
        <fullName evidence="4">Uncharacterized protein</fullName>
    </submittedName>
</protein>
<feature type="chain" id="PRO_5039160018" evidence="3">
    <location>
        <begin position="25"/>
        <end position="370"/>
    </location>
</feature>
<evidence type="ECO:0000313" key="5">
    <source>
        <dbReference type="Proteomes" id="UP001061958"/>
    </source>
</evidence>
<keyword evidence="3" id="KW-0732">Signal</keyword>
<reference evidence="4" key="1">
    <citation type="journal article" date="2022" name="Proc. Natl. Acad. Sci. U.S.A.">
        <title>Life cycle and functional genomics of the unicellular red alga Galdieria for elucidating algal and plant evolution and industrial use.</title>
        <authorList>
            <person name="Hirooka S."/>
            <person name="Itabashi T."/>
            <person name="Ichinose T.M."/>
            <person name="Onuma R."/>
            <person name="Fujiwara T."/>
            <person name="Yamashita S."/>
            <person name="Jong L.W."/>
            <person name="Tomita R."/>
            <person name="Iwane A.H."/>
            <person name="Miyagishima S.Y."/>
        </authorList>
    </citation>
    <scope>NUCLEOTIDE SEQUENCE</scope>
    <source>
        <strain evidence="4">NBRC 102759</strain>
    </source>
</reference>
<evidence type="ECO:0000256" key="1">
    <source>
        <dbReference type="SAM" id="MobiDB-lite"/>
    </source>
</evidence>
<feature type="transmembrane region" description="Helical" evidence="2">
    <location>
        <begin position="275"/>
        <end position="292"/>
    </location>
</feature>
<feature type="transmembrane region" description="Helical" evidence="2">
    <location>
        <begin position="171"/>
        <end position="194"/>
    </location>
</feature>
<feature type="transmembrane region" description="Helical" evidence="2">
    <location>
        <begin position="312"/>
        <end position="331"/>
    </location>
</feature>
<evidence type="ECO:0000256" key="2">
    <source>
        <dbReference type="SAM" id="Phobius"/>
    </source>
</evidence>
<keyword evidence="2" id="KW-1133">Transmembrane helix</keyword>
<sequence length="370" mass="42242">MSHHDARLFLILLFLCLAFMLVQSVEEQEKGIETKKKIETLDKQLSEMNKQMESSKRGNEREIRRLKREIEQKKEKQKNSEGNLRAKETEVNQLRAKLDEVQRELLILEAKSNNPQLKNVLASVLKNFEKYLDPHVALAFEATHEKMQSLLDAANDHSIVKVAASENADGFSLFGALLTYGVFFVPLTCCFYGMFRISAKLRLKHYVLMGNIFCLSFCLLTLVLHVFMGESPFESFRSNDQNSVIMLVIFICFLCALSCAIVMLALLKSEDLKEALFYAVVFPLNCSLGLSLRNRLYYPIVHHEPFELSVMFLLTACFLYSCEILIQYAVLYNMTRSTLFLSLNGDINGDVERSSNNGTPLKKVLITKAD</sequence>
<organism evidence="4 5">
    <name type="scientific">Galdieria partita</name>
    <dbReference type="NCBI Taxonomy" id="83374"/>
    <lineage>
        <taxon>Eukaryota</taxon>
        <taxon>Rhodophyta</taxon>
        <taxon>Bangiophyceae</taxon>
        <taxon>Galdieriales</taxon>
        <taxon>Galdieriaceae</taxon>
        <taxon>Galdieria</taxon>
    </lineage>
</organism>
<gene>
    <name evidence="4" type="ORF">GpartN1_g6044.t1</name>
</gene>
<dbReference type="OrthoDB" id="10347015at2759"/>
<dbReference type="Proteomes" id="UP001061958">
    <property type="component" value="Unassembled WGS sequence"/>
</dbReference>
<name>A0A9C7Q0L8_9RHOD</name>
<feature type="signal peptide" evidence="3">
    <location>
        <begin position="1"/>
        <end position="24"/>
    </location>
</feature>